<dbReference type="InterPro" id="IPR035965">
    <property type="entry name" value="PAS-like_dom_sf"/>
</dbReference>
<feature type="domain" description="PAC" evidence="15">
    <location>
        <begin position="1562"/>
        <end position="1616"/>
    </location>
</feature>
<feature type="modified residue" description="4-aspartylphosphate" evidence="9">
    <location>
        <position position="1952"/>
    </location>
</feature>
<dbReference type="CDD" id="cd00130">
    <property type="entry name" value="PAS"/>
    <property type="match status" value="1"/>
</dbReference>
<dbReference type="PROSITE" id="PS50113">
    <property type="entry name" value="PAC"/>
    <property type="match status" value="1"/>
</dbReference>
<dbReference type="InterPro" id="IPR005467">
    <property type="entry name" value="His_kinase_dom"/>
</dbReference>
<evidence type="ECO:0000256" key="6">
    <source>
        <dbReference type="ARBA" id="ARBA00022777"/>
    </source>
</evidence>
<dbReference type="SMART" id="SM00065">
    <property type="entry name" value="GAF"/>
    <property type="match status" value="1"/>
</dbReference>
<evidence type="ECO:0000313" key="17">
    <source>
        <dbReference type="Proteomes" id="UP000033607"/>
    </source>
</evidence>
<dbReference type="InterPro" id="IPR003661">
    <property type="entry name" value="HisK_dim/P_dom"/>
</dbReference>
<dbReference type="FunFam" id="3.30.565.10:FF:000010">
    <property type="entry name" value="Sensor histidine kinase RcsC"/>
    <property type="match status" value="1"/>
</dbReference>
<dbReference type="Gene3D" id="3.40.50.300">
    <property type="entry name" value="P-loop containing nucleotide triphosphate hydrolases"/>
    <property type="match status" value="1"/>
</dbReference>
<dbReference type="RefSeq" id="WP_046279073.1">
    <property type="nucleotide sequence ID" value="NZ_LATL02000014.1"/>
</dbReference>
<dbReference type="InterPro" id="IPR036097">
    <property type="entry name" value="HisK_dim/P_sf"/>
</dbReference>
<feature type="domain" description="PAS" evidence="14">
    <location>
        <begin position="1485"/>
        <end position="1519"/>
    </location>
</feature>
<dbReference type="InterPro" id="IPR053159">
    <property type="entry name" value="Hybrid_Histidine_Kinase"/>
</dbReference>
<dbReference type="InterPro" id="IPR011009">
    <property type="entry name" value="Kinase-like_dom_sf"/>
</dbReference>
<evidence type="ECO:0000256" key="3">
    <source>
        <dbReference type="ARBA" id="ARBA00012438"/>
    </source>
</evidence>
<dbReference type="Proteomes" id="UP000033607">
    <property type="component" value="Unassembled WGS sequence"/>
</dbReference>
<dbReference type="PANTHER" id="PTHR43642:SF1">
    <property type="entry name" value="HYBRID SIGNAL TRANSDUCTION HISTIDINE KINASE G"/>
    <property type="match status" value="1"/>
</dbReference>
<evidence type="ECO:0000259" key="14">
    <source>
        <dbReference type="PROSITE" id="PS50112"/>
    </source>
</evidence>
<comment type="catalytic activity">
    <reaction evidence="1">
        <text>ATP + protein L-histidine = ADP + protein N-phospho-L-histidine.</text>
        <dbReference type="EC" id="2.7.13.3"/>
    </reaction>
</comment>
<dbReference type="Gene3D" id="3.30.565.10">
    <property type="entry name" value="Histidine kinase-like ATPase, C-terminal domain"/>
    <property type="match status" value="1"/>
</dbReference>
<dbReference type="OrthoDB" id="573511at2"/>
<evidence type="ECO:0000259" key="15">
    <source>
        <dbReference type="PROSITE" id="PS50113"/>
    </source>
</evidence>
<dbReference type="Pfam" id="PF02518">
    <property type="entry name" value="HATPase_c"/>
    <property type="match status" value="1"/>
</dbReference>
<dbReference type="PRINTS" id="PR00344">
    <property type="entry name" value="BCTRLSENSOR"/>
</dbReference>
<dbReference type="Gene3D" id="3.40.50.2300">
    <property type="match status" value="1"/>
</dbReference>
<evidence type="ECO:0000256" key="4">
    <source>
        <dbReference type="ARBA" id="ARBA00022553"/>
    </source>
</evidence>
<dbReference type="SUPFAM" id="SSF52540">
    <property type="entry name" value="P-loop containing nucleoside triphosphate hydrolases"/>
    <property type="match status" value="1"/>
</dbReference>
<dbReference type="EC" id="2.7.13.3" evidence="3"/>
<dbReference type="InterPro" id="IPR003594">
    <property type="entry name" value="HATPase_dom"/>
</dbReference>
<feature type="domain" description="Histidine kinase" evidence="12">
    <location>
        <begin position="1659"/>
        <end position="1877"/>
    </location>
</feature>
<evidence type="ECO:0000256" key="7">
    <source>
        <dbReference type="ARBA" id="ARBA00023012"/>
    </source>
</evidence>
<dbReference type="InterPro" id="IPR000014">
    <property type="entry name" value="PAS"/>
</dbReference>
<dbReference type="CDD" id="cd17546">
    <property type="entry name" value="REC_hyHK_CKI1_RcsC-like"/>
    <property type="match status" value="1"/>
</dbReference>
<dbReference type="Gene3D" id="1.10.287.130">
    <property type="match status" value="1"/>
</dbReference>
<keyword evidence="7" id="KW-0902">Two-component regulatory system</keyword>
<evidence type="ECO:0000259" key="11">
    <source>
        <dbReference type="PROSITE" id="PS50011"/>
    </source>
</evidence>
<proteinExistence type="inferred from homology"/>
<keyword evidence="10" id="KW-0175">Coiled coil</keyword>
<evidence type="ECO:0000256" key="9">
    <source>
        <dbReference type="PROSITE-ProRule" id="PRU00169"/>
    </source>
</evidence>
<evidence type="ECO:0000259" key="13">
    <source>
        <dbReference type="PROSITE" id="PS50110"/>
    </source>
</evidence>
<keyword evidence="5" id="KW-0808">Transferase</keyword>
<dbReference type="PROSITE" id="PS50011">
    <property type="entry name" value="PROTEIN_KINASE_DOM"/>
    <property type="match status" value="1"/>
</dbReference>
<dbReference type="InterPro" id="IPR001789">
    <property type="entry name" value="Sig_transdc_resp-reg_receiver"/>
</dbReference>
<dbReference type="Pfam" id="PF00069">
    <property type="entry name" value="Pkinase"/>
    <property type="match status" value="1"/>
</dbReference>
<name>A0A0F5YFR2_9CYAN</name>
<feature type="coiled-coil region" evidence="10">
    <location>
        <begin position="1607"/>
        <end position="1652"/>
    </location>
</feature>
<dbReference type="SUPFAM" id="SSF47384">
    <property type="entry name" value="Homodimeric domain of signal transducing histidine kinase"/>
    <property type="match status" value="1"/>
</dbReference>
<dbReference type="SUPFAM" id="SSF52172">
    <property type="entry name" value="CheY-like"/>
    <property type="match status" value="1"/>
</dbReference>
<dbReference type="SUPFAM" id="SSF55874">
    <property type="entry name" value="ATPase domain of HSP90 chaperone/DNA topoisomerase II/histidine kinase"/>
    <property type="match status" value="1"/>
</dbReference>
<evidence type="ECO:0000313" key="16">
    <source>
        <dbReference type="EMBL" id="KKD37588.1"/>
    </source>
</evidence>
<comment type="caution">
    <text evidence="16">The sequence shown here is derived from an EMBL/GenBank/DDBJ whole genome shotgun (WGS) entry which is preliminary data.</text>
</comment>
<dbReference type="Pfam" id="PF01590">
    <property type="entry name" value="GAF"/>
    <property type="match status" value="1"/>
</dbReference>
<dbReference type="Pfam" id="PF13191">
    <property type="entry name" value="AAA_16"/>
    <property type="match status" value="1"/>
</dbReference>
<gene>
    <name evidence="16" type="ORF">WN50_13520</name>
</gene>
<dbReference type="Gene3D" id="3.30.450.20">
    <property type="entry name" value="PAS domain"/>
    <property type="match status" value="1"/>
</dbReference>
<evidence type="ECO:0000256" key="2">
    <source>
        <dbReference type="ARBA" id="ARBA00006402"/>
    </source>
</evidence>
<dbReference type="SMART" id="SM00387">
    <property type="entry name" value="HATPase_c"/>
    <property type="match status" value="1"/>
</dbReference>
<dbReference type="GO" id="GO:0000155">
    <property type="term" value="F:phosphorelay sensor kinase activity"/>
    <property type="evidence" value="ECO:0007669"/>
    <property type="project" value="InterPro"/>
</dbReference>
<sequence length="2130" mass="241404">MLIVPGVEVKTRIYESANSLVYRALRQPDNEPVILKILKENYPTPQELARYRTEYQITKSLNLTGCIKAYDLQPYQNTLVMFIEDFGGESLKILMQQKPLSLEEFLKIAIAITDSLADLHAAHIIHKDINPSNIVFNPDTQKLKLIDFGISTKFTRENPILKNPNVLEGTLLYISPEQTGRMNRSLDYRTDFYSLGITFYELLTHQLPFESIDVLELVHCHLAKQALSPSEINPEIPPVLSEIIIKLMAKNAEERYQSAFGIKADLENCLNQLTTTQILSKFPLARQDISEQFQIPQKLYGREQEIETLLTTFERVYEKNQLFLIAGYSGIGKSAFVQELYKPITEKRGYFISGKFDQYQRNIPYSAVVIAFLELIKQLLAENEAKLIEWREKLLAALGINGRIIIDVIPEVEFIIGKQPKVPEVGLSESQNRFNLVFQNFIKVFLKPSHPLTLFLDDLQWADGASLKLIELLMSETTPGLFLIGAYRDNEVSAAHPLSLTIEEIRKTGASINGILLSPLELPTVTQFVSDTLNLRQDEVRDIAELVFNKTGGNPFFMNEFLNSLYVEGLLNFDMISRQWKWNIEEIQEKNYTDNVVDLMVFKIQRLPENTQETLKIAACMGNQFELQTLATLCQKSLPEMADSLHNAIAENLILPLHNMGDVELAIAGKLPDNQPLSYKFVHDRIQQAAYLLIPEPEKPFVHQKIGQILLKIIPSEKREEKIFEIVNQLNFADQLLSKQQEKDELAQLNLIAAQKAKAAVAYNAAQEYLNIGRKLLATNSWQQQYELTLALYEEAAEVAYLCGDFEQMETHINVVLQRTKNILEKIKVYEIQIQSCISLARVSDNVKIGLKVLELLGVSFPSSPSPLYVRQRLQQTRETLKGRNIEDLMNLPVMTDPEKLAVMRIFSTITPAINMVGRELWLLVVCEQIDLLIKYGNCPQSALIYNCFGTLINRVFQDFDAAYELGVLALKLVAGFTTQEFRIITLQGVATTLIHAKSHLRESLALLEESCLSGIQNGHLTYAVVAAYFKCQYSYFSGLELSKLERETAIYSNILTECKPRISLKIYQFYRQIILTLTDVNEKQLISQYFTNSQIIDSQIAYSKVDTCIVYLNQVVLCYLFYKFPEALKNAISAEQYLDEIPGMIYVPLFFFYDSLVQLAVYLSADQSQQDCLLVKVNKNQESLQKWAESAPMNYLHKFYLVEAEKARILDQFLEAMDYYDRAISLAKEHEYINEAALAYELAAKFYLSKDKELTAKAYMQEARYHYQLWGATAKVKHLETQYPQLFVINKRTHSEVSNPISTTGNHSNSSLDIAAIMKASEAIAGEIVIEKLLSKLMKILIENIGAELGYLILENEGTLRIEAECFSENEEVTVLQSIPVETCQKLAESIVSYVARTQEKVVLNNATAEGNFTNDPYIKKTQAKSILCTALMNQGQLSAIVYLENRQTAQAFTPERLEVLKLLSGQAAIAIANAKLYSEVKERENRLTQFIDAMPIGVIVHDNTGQITYTNQTACELSRIYTIPKASSEQLAEIYQLYQAGTNKLYPTENLPIVRSLRGETVKIEDMEFHGGDKILSLEVSSTPIVDETGKINYAIAAFQDITERKKAEKLLADYNRTLEQQVTERTQELQREIIERKRAEEAAQAANKAKSTFLANMSHELRTPLNAILGFSQLMNRSSSLSGEFQDYLGIISRNGEHLLTLINQVLDLSKLEAGRATLNETNFDFHRLLNDLEDLFKLSAETKGLQLLIERTPDVPQYLQTDETKLRQVLINLLSNAIKFTSVGGVSVRIRAEHLESRIYFEIEDTGEGIAEDELKTLFEAFVQTQTGTKSQEGTGLGLTIARSFIQLMGGEMTVKSQVGRGTLFKFNIKANSVEVADIEQEEPSRRVIEIAPNQPRYRLLIVDDRWDNRQLLVKLLSPFGFELTEASNGVEAVQMWEEYSPHLIFMDMRMPVMDGYEAAQRIKTREKEHKLSSDSPFFKGGEGGIKGQATAIIAVTASSFEEEKAVVLSCGCDDFVRKPFREENILNILHKHLGVEFIFEDVNPISVSNDLEVNVLTKSALAALPSELLVNLQQAIINLDLEQMQAVIEKIGKIEQSLAKAIEACLKKFQYEKLLDLITSLSDKL</sequence>
<evidence type="ECO:0000256" key="8">
    <source>
        <dbReference type="ARBA" id="ARBA00074306"/>
    </source>
</evidence>
<dbReference type="SUPFAM" id="SSF55781">
    <property type="entry name" value="GAF domain-like"/>
    <property type="match status" value="1"/>
</dbReference>
<dbReference type="PROSITE" id="PS50112">
    <property type="entry name" value="PAS"/>
    <property type="match status" value="1"/>
</dbReference>
<dbReference type="CDD" id="cd00082">
    <property type="entry name" value="HisKA"/>
    <property type="match status" value="1"/>
</dbReference>
<dbReference type="PROSITE" id="PS50110">
    <property type="entry name" value="RESPONSE_REGULATORY"/>
    <property type="match status" value="1"/>
</dbReference>
<dbReference type="InterPro" id="IPR000719">
    <property type="entry name" value="Prot_kinase_dom"/>
</dbReference>
<dbReference type="Pfam" id="PF00072">
    <property type="entry name" value="Response_reg"/>
    <property type="match status" value="1"/>
</dbReference>
<dbReference type="InterPro" id="IPR029016">
    <property type="entry name" value="GAF-like_dom_sf"/>
</dbReference>
<dbReference type="SMART" id="SM00388">
    <property type="entry name" value="HisKA"/>
    <property type="match status" value="1"/>
</dbReference>
<dbReference type="PROSITE" id="PS50109">
    <property type="entry name" value="HIS_KIN"/>
    <property type="match status" value="1"/>
</dbReference>
<accession>A0A0F5YFR2</accession>
<dbReference type="InterPro" id="IPR041664">
    <property type="entry name" value="AAA_16"/>
</dbReference>
<dbReference type="InterPro" id="IPR000700">
    <property type="entry name" value="PAS-assoc_C"/>
</dbReference>
<dbReference type="InterPro" id="IPR036890">
    <property type="entry name" value="HATPase_C_sf"/>
</dbReference>
<dbReference type="SUPFAM" id="SSF56112">
    <property type="entry name" value="Protein kinase-like (PK-like)"/>
    <property type="match status" value="1"/>
</dbReference>
<feature type="domain" description="Response regulatory" evidence="13">
    <location>
        <begin position="1903"/>
        <end position="2038"/>
    </location>
</feature>
<evidence type="ECO:0000256" key="5">
    <source>
        <dbReference type="ARBA" id="ARBA00022679"/>
    </source>
</evidence>
<organism evidence="16 17">
    <name type="scientific">Limnoraphis robusta CS-951</name>
    <dbReference type="NCBI Taxonomy" id="1637645"/>
    <lineage>
        <taxon>Bacteria</taxon>
        <taxon>Bacillati</taxon>
        <taxon>Cyanobacteriota</taxon>
        <taxon>Cyanophyceae</taxon>
        <taxon>Oscillatoriophycideae</taxon>
        <taxon>Oscillatoriales</taxon>
        <taxon>Sirenicapillariaceae</taxon>
        <taxon>Limnoraphis</taxon>
    </lineage>
</organism>
<dbReference type="SMART" id="SM00448">
    <property type="entry name" value="REC"/>
    <property type="match status" value="1"/>
</dbReference>
<dbReference type="InterPro" id="IPR003018">
    <property type="entry name" value="GAF"/>
</dbReference>
<dbReference type="Gene3D" id="3.30.450.40">
    <property type="match status" value="1"/>
</dbReference>
<dbReference type="CDD" id="cd14014">
    <property type="entry name" value="STKc_PknB_like"/>
    <property type="match status" value="1"/>
</dbReference>
<dbReference type="PATRIC" id="fig|1637645.4.peg.270"/>
<dbReference type="Pfam" id="PF13188">
    <property type="entry name" value="PAS_8"/>
    <property type="match status" value="1"/>
</dbReference>
<dbReference type="InterPro" id="IPR027417">
    <property type="entry name" value="P-loop_NTPase"/>
</dbReference>
<dbReference type="PANTHER" id="PTHR43642">
    <property type="entry name" value="HYBRID SIGNAL TRANSDUCTION HISTIDINE KINASE G"/>
    <property type="match status" value="1"/>
</dbReference>
<dbReference type="GO" id="GO:0005524">
    <property type="term" value="F:ATP binding"/>
    <property type="evidence" value="ECO:0007669"/>
    <property type="project" value="InterPro"/>
</dbReference>
<keyword evidence="6" id="KW-0418">Kinase</keyword>
<dbReference type="InterPro" id="IPR004358">
    <property type="entry name" value="Sig_transdc_His_kin-like_C"/>
</dbReference>
<dbReference type="CDD" id="cd16922">
    <property type="entry name" value="HATPase_EvgS-ArcB-TorS-like"/>
    <property type="match status" value="1"/>
</dbReference>
<protein>
    <recommendedName>
        <fullName evidence="8">Circadian input-output histidine kinase CikA</fullName>
        <ecNumber evidence="3">2.7.13.3</ecNumber>
    </recommendedName>
</protein>
<dbReference type="SUPFAM" id="SSF55785">
    <property type="entry name" value="PYP-like sensor domain (PAS domain)"/>
    <property type="match status" value="1"/>
</dbReference>
<reference evidence="16 17" key="1">
    <citation type="submission" date="2015-06" db="EMBL/GenBank/DDBJ databases">
        <title>Draft genome assembly of filamentous brackish cyanobacterium Limnoraphis robusta strain CS-951.</title>
        <authorList>
            <person name="Willis A."/>
            <person name="Parks M."/>
            <person name="Burford M.A."/>
        </authorList>
    </citation>
    <scope>NUCLEOTIDE SEQUENCE [LARGE SCALE GENOMIC DNA]</scope>
    <source>
        <strain evidence="16 17">CS-951</strain>
    </source>
</reference>
<dbReference type="Gene3D" id="1.10.510.10">
    <property type="entry name" value="Transferase(Phosphotransferase) domain 1"/>
    <property type="match status" value="1"/>
</dbReference>
<evidence type="ECO:0000256" key="1">
    <source>
        <dbReference type="ARBA" id="ARBA00000085"/>
    </source>
</evidence>
<comment type="similarity">
    <text evidence="2">In the N-terminal section; belongs to the phytochrome family.</text>
</comment>
<dbReference type="InterPro" id="IPR011006">
    <property type="entry name" value="CheY-like_superfamily"/>
</dbReference>
<evidence type="ECO:0000259" key="12">
    <source>
        <dbReference type="PROSITE" id="PS50109"/>
    </source>
</evidence>
<dbReference type="Pfam" id="PF00512">
    <property type="entry name" value="HisKA"/>
    <property type="match status" value="1"/>
</dbReference>
<keyword evidence="4 9" id="KW-0597">Phosphoprotein</keyword>
<feature type="domain" description="Protein kinase" evidence="11">
    <location>
        <begin position="7"/>
        <end position="270"/>
    </location>
</feature>
<dbReference type="EMBL" id="LATL02000014">
    <property type="protein sequence ID" value="KKD37588.1"/>
    <property type="molecule type" value="Genomic_DNA"/>
</dbReference>
<evidence type="ECO:0000256" key="10">
    <source>
        <dbReference type="SAM" id="Coils"/>
    </source>
</evidence>